<keyword evidence="3" id="KW-1185">Reference proteome</keyword>
<sequence length="290" mass="33635">MDTITHGLFGYTMYRCLKKEDIPAKEGKALLFVSLVSNQIPDIDVVVRVTETGRIMEQMWHRGLTHSLLFIPIWALLIYVLVRLMFKVTNWRFFHLSLFGVALHDFVDCFNAWGTGLFEPFSSARITFGTLPIVDFVFWGLFLAGFLFSYMKKHIPKQRIFQWVALGMLLHFSIQTAQGLIVEQRAEQRYDRVELAASFVPWHFRVIGKTGNHVELTDATVWSTSRPVAALKSHEETDLSPLFNQNPKAKVLYEWSPFVVVVNDSKRLGIFDPRFYRDGESFVSEYIEKR</sequence>
<dbReference type="PANTHER" id="PTHR40031">
    <property type="entry name" value="HYPOTHETICAL MEMBRANE SPANNING PROTEIN"/>
    <property type="match status" value="1"/>
</dbReference>
<dbReference type="Pfam" id="PF04307">
    <property type="entry name" value="YdjM"/>
    <property type="match status" value="1"/>
</dbReference>
<organism evidence="2 3">
    <name type="scientific">Laceyella tengchongensis</name>
    <dbReference type="NCBI Taxonomy" id="574699"/>
    <lineage>
        <taxon>Bacteria</taxon>
        <taxon>Bacillati</taxon>
        <taxon>Bacillota</taxon>
        <taxon>Bacilli</taxon>
        <taxon>Bacillales</taxon>
        <taxon>Thermoactinomycetaceae</taxon>
        <taxon>Laceyella</taxon>
    </lineage>
</organism>
<keyword evidence="1" id="KW-0472">Membrane</keyword>
<comment type="caution">
    <text evidence="2">The sequence shown here is derived from an EMBL/GenBank/DDBJ whole genome shotgun (WGS) entry which is preliminary data.</text>
</comment>
<keyword evidence="1" id="KW-0812">Transmembrane</keyword>
<keyword evidence="1" id="KW-1133">Transmembrane helix</keyword>
<dbReference type="Proteomes" id="UP001157946">
    <property type="component" value="Unassembled WGS sequence"/>
</dbReference>
<proteinExistence type="predicted"/>
<dbReference type="EMBL" id="FXTU01000002">
    <property type="protein sequence ID" value="SMP13890.1"/>
    <property type="molecule type" value="Genomic_DNA"/>
</dbReference>
<accession>A0AA46AEN7</accession>
<dbReference type="InterPro" id="IPR007404">
    <property type="entry name" value="YdjM-like"/>
</dbReference>
<feature type="transmembrane region" description="Helical" evidence="1">
    <location>
        <begin position="160"/>
        <end position="181"/>
    </location>
</feature>
<feature type="transmembrane region" description="Helical" evidence="1">
    <location>
        <begin position="64"/>
        <end position="86"/>
    </location>
</feature>
<dbReference type="RefSeq" id="WP_284724106.1">
    <property type="nucleotide sequence ID" value="NZ_FXTU01000002.1"/>
</dbReference>
<name>A0AA46AEN7_9BACL</name>
<reference evidence="2" key="1">
    <citation type="submission" date="2017-05" db="EMBL/GenBank/DDBJ databases">
        <authorList>
            <person name="Varghese N."/>
            <person name="Submissions S."/>
        </authorList>
    </citation>
    <scope>NUCLEOTIDE SEQUENCE</scope>
    <source>
        <strain evidence="2">DSM 45262</strain>
    </source>
</reference>
<dbReference type="AlphaFoldDB" id="A0AA46AEN7"/>
<dbReference type="PANTHER" id="PTHR40031:SF1">
    <property type="entry name" value="MEMBRANE-BOUND METAL-DEPENDENT HYDROLASE"/>
    <property type="match status" value="1"/>
</dbReference>
<feature type="transmembrane region" description="Helical" evidence="1">
    <location>
        <begin position="126"/>
        <end position="148"/>
    </location>
</feature>
<dbReference type="InterPro" id="IPR053170">
    <property type="entry name" value="Transcription_regulator"/>
</dbReference>
<evidence type="ECO:0000313" key="3">
    <source>
        <dbReference type="Proteomes" id="UP001157946"/>
    </source>
</evidence>
<protein>
    <submittedName>
        <fullName evidence="2">Inner membrane protein</fullName>
    </submittedName>
</protein>
<gene>
    <name evidence="2" type="ORF">SAMN06265361_102511</name>
</gene>
<evidence type="ECO:0000256" key="1">
    <source>
        <dbReference type="SAM" id="Phobius"/>
    </source>
</evidence>
<evidence type="ECO:0000313" key="2">
    <source>
        <dbReference type="EMBL" id="SMP13890.1"/>
    </source>
</evidence>